<dbReference type="PROSITE" id="PS51292">
    <property type="entry name" value="ZF_RING_CH"/>
    <property type="match status" value="1"/>
</dbReference>
<evidence type="ECO:0000256" key="5">
    <source>
        <dbReference type="SAM" id="Phobius"/>
    </source>
</evidence>
<organism evidence="7 8">
    <name type="scientific">Adiantum capillus-veneris</name>
    <name type="common">Maidenhair fern</name>
    <dbReference type="NCBI Taxonomy" id="13818"/>
    <lineage>
        <taxon>Eukaryota</taxon>
        <taxon>Viridiplantae</taxon>
        <taxon>Streptophyta</taxon>
        <taxon>Embryophyta</taxon>
        <taxon>Tracheophyta</taxon>
        <taxon>Polypodiopsida</taxon>
        <taxon>Polypodiidae</taxon>
        <taxon>Polypodiales</taxon>
        <taxon>Pteridineae</taxon>
        <taxon>Pteridaceae</taxon>
        <taxon>Vittarioideae</taxon>
        <taxon>Adiantum</taxon>
    </lineage>
</organism>
<dbReference type="InterPro" id="IPR013083">
    <property type="entry name" value="Znf_RING/FYVE/PHD"/>
</dbReference>
<dbReference type="OrthoDB" id="264354at2759"/>
<sequence length="299" mass="32627">MSEHVALFVDRIVASTAGNGDSPFPIAVGRASLAAKKAPFSLSKQLSLQKSSCSTHDKDEDELHRAGSKNSERISNEKVSEPLLAETAAGECRICQEEDEVLNLEAPCACTGSLKFAHRKCVQHWCNEKGDTVCEICCKPYEGGYTVPSSSARADSLSINIRSWEVGGEQLLNSQRSRLFSVASEHVFLESDYEEYTRANARSAACFRSVAFILMVLLLLRHLLSMTSTVAGEDASTFILLFFLRAVGFFLPCYIMARALNVLHCRRQREEAALAAAEVAYLLQNGQSHIVPGAAASAE</sequence>
<keyword evidence="2" id="KW-0863">Zinc-finger</keyword>
<dbReference type="Pfam" id="PF12428">
    <property type="entry name" value="DUF3675"/>
    <property type="match status" value="1"/>
</dbReference>
<protein>
    <recommendedName>
        <fullName evidence="6">RING-CH-type domain-containing protein</fullName>
    </recommendedName>
</protein>
<dbReference type="GO" id="GO:0008270">
    <property type="term" value="F:zinc ion binding"/>
    <property type="evidence" value="ECO:0007669"/>
    <property type="project" value="UniProtKB-KW"/>
</dbReference>
<keyword evidence="5" id="KW-1133">Transmembrane helix</keyword>
<dbReference type="SUPFAM" id="SSF57850">
    <property type="entry name" value="RING/U-box"/>
    <property type="match status" value="1"/>
</dbReference>
<dbReference type="Gene3D" id="3.30.40.10">
    <property type="entry name" value="Zinc/RING finger domain, C3HC4 (zinc finger)"/>
    <property type="match status" value="1"/>
</dbReference>
<dbReference type="Pfam" id="PF12906">
    <property type="entry name" value="RINGv"/>
    <property type="match status" value="1"/>
</dbReference>
<dbReference type="GO" id="GO:0004842">
    <property type="term" value="F:ubiquitin-protein transferase activity"/>
    <property type="evidence" value="ECO:0007669"/>
    <property type="project" value="TreeGrafter"/>
</dbReference>
<keyword evidence="5" id="KW-0812">Transmembrane</keyword>
<evidence type="ECO:0000313" key="8">
    <source>
        <dbReference type="Proteomes" id="UP000886520"/>
    </source>
</evidence>
<keyword evidence="8" id="KW-1185">Reference proteome</keyword>
<evidence type="ECO:0000259" key="6">
    <source>
        <dbReference type="PROSITE" id="PS51292"/>
    </source>
</evidence>
<dbReference type="EMBL" id="JABFUD020000017">
    <property type="protein sequence ID" value="KAI5066873.1"/>
    <property type="molecule type" value="Genomic_DNA"/>
</dbReference>
<dbReference type="InterPro" id="IPR033275">
    <property type="entry name" value="MARCH-like"/>
</dbReference>
<dbReference type="AlphaFoldDB" id="A0A9D4UG54"/>
<dbReference type="CDD" id="cd16495">
    <property type="entry name" value="RING_CH-C4HC3_MARCH"/>
    <property type="match status" value="1"/>
</dbReference>
<feature type="transmembrane region" description="Helical" evidence="5">
    <location>
        <begin position="236"/>
        <end position="257"/>
    </location>
</feature>
<proteinExistence type="predicted"/>
<keyword evidence="1" id="KW-0479">Metal-binding</keyword>
<feature type="compositionally biased region" description="Basic and acidic residues" evidence="4">
    <location>
        <begin position="55"/>
        <end position="80"/>
    </location>
</feature>
<dbReference type="GO" id="GO:0016567">
    <property type="term" value="P:protein ubiquitination"/>
    <property type="evidence" value="ECO:0007669"/>
    <property type="project" value="TreeGrafter"/>
</dbReference>
<feature type="transmembrane region" description="Helical" evidence="5">
    <location>
        <begin position="205"/>
        <end position="224"/>
    </location>
</feature>
<feature type="domain" description="RING-CH-type" evidence="6">
    <location>
        <begin position="84"/>
        <end position="144"/>
    </location>
</feature>
<dbReference type="InterPro" id="IPR011016">
    <property type="entry name" value="Znf_RING-CH"/>
</dbReference>
<evidence type="ECO:0000256" key="1">
    <source>
        <dbReference type="ARBA" id="ARBA00022723"/>
    </source>
</evidence>
<dbReference type="PANTHER" id="PTHR23012">
    <property type="entry name" value="RING/FYVE/PHD ZINC FINGER DOMAIN-CONTAINING"/>
    <property type="match status" value="1"/>
</dbReference>
<keyword evidence="5" id="KW-0472">Membrane</keyword>
<feature type="region of interest" description="Disordered" evidence="4">
    <location>
        <begin position="51"/>
        <end position="80"/>
    </location>
</feature>
<evidence type="ECO:0000256" key="3">
    <source>
        <dbReference type="ARBA" id="ARBA00022833"/>
    </source>
</evidence>
<dbReference type="InterPro" id="IPR022143">
    <property type="entry name" value="DUF3675"/>
</dbReference>
<dbReference type="PANTHER" id="PTHR23012:SF215">
    <property type="entry name" value="RING_FYVE_PHD ZINC FINGER SUPERFAMILY PROTEIN"/>
    <property type="match status" value="1"/>
</dbReference>
<evidence type="ECO:0000313" key="7">
    <source>
        <dbReference type="EMBL" id="KAI5066873.1"/>
    </source>
</evidence>
<reference evidence="7" key="1">
    <citation type="submission" date="2021-01" db="EMBL/GenBank/DDBJ databases">
        <title>Adiantum capillus-veneris genome.</title>
        <authorList>
            <person name="Fang Y."/>
            <person name="Liao Q."/>
        </authorList>
    </citation>
    <scope>NUCLEOTIDE SEQUENCE</scope>
    <source>
        <strain evidence="7">H3</strain>
        <tissue evidence="7">Leaf</tissue>
    </source>
</reference>
<dbReference type="Proteomes" id="UP000886520">
    <property type="component" value="Chromosome 17"/>
</dbReference>
<name>A0A9D4UG54_ADICA</name>
<keyword evidence="3" id="KW-0862">Zinc</keyword>
<evidence type="ECO:0000256" key="4">
    <source>
        <dbReference type="SAM" id="MobiDB-lite"/>
    </source>
</evidence>
<accession>A0A9D4UG54</accession>
<evidence type="ECO:0000256" key="2">
    <source>
        <dbReference type="ARBA" id="ARBA00022771"/>
    </source>
</evidence>
<dbReference type="GO" id="GO:0016020">
    <property type="term" value="C:membrane"/>
    <property type="evidence" value="ECO:0007669"/>
    <property type="project" value="TreeGrafter"/>
</dbReference>
<dbReference type="SMART" id="SM00744">
    <property type="entry name" value="RINGv"/>
    <property type="match status" value="1"/>
</dbReference>
<gene>
    <name evidence="7" type="ORF">GOP47_0017401</name>
</gene>
<comment type="caution">
    <text evidence="7">The sequence shown here is derived from an EMBL/GenBank/DDBJ whole genome shotgun (WGS) entry which is preliminary data.</text>
</comment>